<evidence type="ECO:0000313" key="2">
    <source>
        <dbReference type="Proteomes" id="UP000502998"/>
    </source>
</evidence>
<name>A0A679IDD5_9ENTE</name>
<evidence type="ECO:0000313" key="1">
    <source>
        <dbReference type="EMBL" id="BCA86263.1"/>
    </source>
</evidence>
<reference evidence="1 2" key="1">
    <citation type="submission" date="2020-02" db="EMBL/GenBank/DDBJ databases">
        <title>Characterization of vanA genotype vancomycin-resistant Enterococcus saigonensis VE80.</title>
        <authorList>
            <person name="Harada T."/>
            <person name="Motooka D."/>
            <person name="Nakamura S."/>
            <person name="Yamamoto Y."/>
            <person name="Kawahara R."/>
            <person name="Kawatsu K."/>
        </authorList>
    </citation>
    <scope>NUCLEOTIDE SEQUENCE [LARGE SCALE GENOMIC DNA]</scope>
    <source>
        <strain evidence="1 2">VE80</strain>
    </source>
</reference>
<gene>
    <name evidence="1" type="ORF">EsVE80_17860</name>
</gene>
<protein>
    <submittedName>
        <fullName evidence="1">Uncharacterized protein</fullName>
    </submittedName>
</protein>
<keyword evidence="2" id="KW-1185">Reference proteome</keyword>
<organism evidence="1 2">
    <name type="scientific">Enterococcus saigonensis</name>
    <dbReference type="NCBI Taxonomy" id="1805431"/>
    <lineage>
        <taxon>Bacteria</taxon>
        <taxon>Bacillati</taxon>
        <taxon>Bacillota</taxon>
        <taxon>Bacilli</taxon>
        <taxon>Lactobacillales</taxon>
        <taxon>Enterococcaceae</taxon>
        <taxon>Enterococcus</taxon>
    </lineage>
</organism>
<dbReference type="EMBL" id="AP022822">
    <property type="protein sequence ID" value="BCA86263.1"/>
    <property type="molecule type" value="Genomic_DNA"/>
</dbReference>
<dbReference type="AlphaFoldDB" id="A0A679IDD5"/>
<dbReference type="Proteomes" id="UP000502998">
    <property type="component" value="Chromosome"/>
</dbReference>
<accession>A0A679IDD5</accession>
<sequence>MLKHTTSFNDSDGFIIKKVIAAKTSGNFLDKILSSIWGSASNGSSAVQDWVAPSSSLIPEDISTQGMKIYQPTASLQEEVYGGTIKSKKMQPQRNHFIEESWSNGYMPIEIPILVDSNNEGPFLTFVSTNYDSVGVTSEVMAKETAEFMDSIRKLPEGKIVISSKKGDSKLKVIAILPIPNDKYSINDIRSSIDVTEIEDGKVKVKDSVLSLNGLFSIFSPPEIRY</sequence>
<proteinExistence type="predicted"/>
<dbReference type="KEGG" id="esg:EsVE80_17860"/>
<dbReference type="RefSeq" id="WP_173103438.1">
    <property type="nucleotide sequence ID" value="NZ_AP022822.1"/>
</dbReference>